<accession>A0ABW5XYD6</accession>
<protein>
    <submittedName>
        <fullName evidence="1">Uncharacterized protein</fullName>
    </submittedName>
</protein>
<sequence length="75" mass="8916">MEQIIVPLSNKLIAVLEQTKLDMLNGCRHGIAKAIRREEPEKIAYWEEEMEEIKQLTYEELHELFIDVQYRNLTA</sequence>
<dbReference type="RefSeq" id="WP_380147199.1">
    <property type="nucleotide sequence ID" value="NZ_JBHUOR010000033.1"/>
</dbReference>
<organism evidence="1 2">
    <name type="scientific">Kurthia populi</name>
    <dbReference type="NCBI Taxonomy" id="1562132"/>
    <lineage>
        <taxon>Bacteria</taxon>
        <taxon>Bacillati</taxon>
        <taxon>Bacillota</taxon>
        <taxon>Bacilli</taxon>
        <taxon>Bacillales</taxon>
        <taxon>Caryophanaceae</taxon>
        <taxon>Kurthia</taxon>
    </lineage>
</organism>
<dbReference type="EMBL" id="JBHUOR010000033">
    <property type="protein sequence ID" value="MFD2868023.1"/>
    <property type="molecule type" value="Genomic_DNA"/>
</dbReference>
<keyword evidence="2" id="KW-1185">Reference proteome</keyword>
<gene>
    <name evidence="1" type="ORF">ACFSY7_05895</name>
</gene>
<comment type="caution">
    <text evidence="1">The sequence shown here is derived from an EMBL/GenBank/DDBJ whole genome shotgun (WGS) entry which is preliminary data.</text>
</comment>
<evidence type="ECO:0000313" key="1">
    <source>
        <dbReference type="EMBL" id="MFD2868023.1"/>
    </source>
</evidence>
<evidence type="ECO:0000313" key="2">
    <source>
        <dbReference type="Proteomes" id="UP001597568"/>
    </source>
</evidence>
<proteinExistence type="predicted"/>
<name>A0ABW5XYD6_9BACL</name>
<reference evidence="2" key="1">
    <citation type="journal article" date="2019" name="Int. J. Syst. Evol. Microbiol.">
        <title>The Global Catalogue of Microorganisms (GCM) 10K type strain sequencing project: providing services to taxonomists for standard genome sequencing and annotation.</title>
        <authorList>
            <consortium name="The Broad Institute Genomics Platform"/>
            <consortium name="The Broad Institute Genome Sequencing Center for Infectious Disease"/>
            <person name="Wu L."/>
            <person name="Ma J."/>
        </authorList>
    </citation>
    <scope>NUCLEOTIDE SEQUENCE [LARGE SCALE GENOMIC DNA]</scope>
    <source>
        <strain evidence="2">KCTC 33522</strain>
    </source>
</reference>
<dbReference type="Proteomes" id="UP001597568">
    <property type="component" value="Unassembled WGS sequence"/>
</dbReference>